<dbReference type="InterPro" id="IPR015797">
    <property type="entry name" value="NUDIX_hydrolase-like_dom_sf"/>
</dbReference>
<feature type="domain" description="Nudix hydrolase" evidence="2">
    <location>
        <begin position="10"/>
        <end position="142"/>
    </location>
</feature>
<dbReference type="GO" id="GO:0016787">
    <property type="term" value="F:hydrolase activity"/>
    <property type="evidence" value="ECO:0007669"/>
    <property type="project" value="UniProtKB-KW"/>
</dbReference>
<dbReference type="AlphaFoldDB" id="A0A2R7Y7Q4"/>
<evidence type="ECO:0000256" key="1">
    <source>
        <dbReference type="ARBA" id="ARBA00022801"/>
    </source>
</evidence>
<evidence type="ECO:0000313" key="4">
    <source>
        <dbReference type="Proteomes" id="UP000244093"/>
    </source>
</evidence>
<gene>
    <name evidence="3" type="ORF">B7O98_03900</name>
</gene>
<dbReference type="InterPro" id="IPR000086">
    <property type="entry name" value="NUDIX_hydrolase_dom"/>
</dbReference>
<dbReference type="Pfam" id="PF00293">
    <property type="entry name" value="NUDIX"/>
    <property type="match status" value="1"/>
</dbReference>
<dbReference type="PANTHER" id="PTHR43736">
    <property type="entry name" value="ADP-RIBOSE PYROPHOSPHATASE"/>
    <property type="match status" value="1"/>
</dbReference>
<name>A0A2R7Y7Q4_9CREN</name>
<dbReference type="EMBL" id="NBVN01000002">
    <property type="protein sequence ID" value="PUA33570.1"/>
    <property type="molecule type" value="Genomic_DNA"/>
</dbReference>
<dbReference type="SUPFAM" id="SSF55811">
    <property type="entry name" value="Nudix"/>
    <property type="match status" value="1"/>
</dbReference>
<dbReference type="PANTHER" id="PTHR43736:SF1">
    <property type="entry name" value="DIHYDRONEOPTERIN TRIPHOSPHATE DIPHOSPHATASE"/>
    <property type="match status" value="1"/>
</dbReference>
<proteinExistence type="predicted"/>
<protein>
    <recommendedName>
        <fullName evidence="2">Nudix hydrolase domain-containing protein</fullName>
    </recommendedName>
</protein>
<evidence type="ECO:0000313" key="3">
    <source>
        <dbReference type="EMBL" id="PUA33570.1"/>
    </source>
</evidence>
<dbReference type="InterPro" id="IPR020476">
    <property type="entry name" value="Nudix_hydrolase"/>
</dbReference>
<dbReference type="PROSITE" id="PS51462">
    <property type="entry name" value="NUDIX"/>
    <property type="match status" value="1"/>
</dbReference>
<comment type="caution">
    <text evidence="3">The sequence shown here is derived from an EMBL/GenBank/DDBJ whole genome shotgun (WGS) entry which is preliminary data.</text>
</comment>
<organism evidence="3 4">
    <name type="scientific">Zestosphaera tikiterensis</name>
    <dbReference type="NCBI Taxonomy" id="1973259"/>
    <lineage>
        <taxon>Archaea</taxon>
        <taxon>Thermoproteota</taxon>
        <taxon>Thermoprotei</taxon>
        <taxon>Desulfurococcales</taxon>
        <taxon>Desulfurococcaceae</taxon>
        <taxon>Zestosphaera</taxon>
    </lineage>
</organism>
<dbReference type="PRINTS" id="PR00502">
    <property type="entry name" value="NUDIXFAMILY"/>
</dbReference>
<keyword evidence="1" id="KW-0378">Hydrolase</keyword>
<dbReference type="Gene3D" id="3.90.79.10">
    <property type="entry name" value="Nucleoside Triphosphate Pyrophosphohydrolase"/>
    <property type="match status" value="1"/>
</dbReference>
<dbReference type="CDD" id="cd04673">
    <property type="entry name" value="NUDIX_ADPRase"/>
    <property type="match status" value="1"/>
</dbReference>
<sequence length="159" mass="18044">MVRGLVVEYWPKLAVGAIVLREGKLLLVKRKYPPSANYWSIPGGHVEPGEPIEKAVIRELEEETSLKASKVKLYAITEFIRLNKDLSIRYHYVILDYLILDAIGEVKASEESLDIGFFTLNEALKMDVTDTTRELINILMNDNLENPTTVKHILSVVYA</sequence>
<dbReference type="Proteomes" id="UP000244093">
    <property type="component" value="Unassembled WGS sequence"/>
</dbReference>
<reference evidence="3 4" key="1">
    <citation type="journal article" date="2018" name="Syst. Appl. Microbiol.">
        <title>A new symbiotic nanoarchaeote (Candidatus Nanoclepta minutus) and its host (Zestosphaera tikiterensis gen. nov., sp. nov.) from a New Zealand hot spring.</title>
        <authorList>
            <person name="St John E."/>
            <person name="Liu Y."/>
            <person name="Podar M."/>
            <person name="Stott M.B."/>
            <person name="Meneghin J."/>
            <person name="Chen Z."/>
            <person name="Lagutin K."/>
            <person name="Mitchell K."/>
            <person name="Reysenbach A.L."/>
        </authorList>
    </citation>
    <scope>NUCLEOTIDE SEQUENCE [LARGE SCALE GENOMIC DNA]</scope>
    <source>
        <strain evidence="3">NZ3</strain>
    </source>
</reference>
<evidence type="ECO:0000259" key="2">
    <source>
        <dbReference type="PROSITE" id="PS51462"/>
    </source>
</evidence>
<accession>A0A2R7Y7Q4</accession>